<dbReference type="GeneID" id="8680242"/>
<sequence length="196" mass="22556">MEADINDNARSLESGGVTSLKPCLAQVDDSGIGSPVGGAAIGVLDTGTGVFKYKLVGVEYFQDGYKNEYQDRVVEIIRELFAEMGITRDVYRIEICSGHIFDHVRPWMDEAGYEWKSVKIIDPLQSLIENAFSDFLISLGVPERIRTIEVGRDQFMYLFNWVKQDPERRVKYCKTNGSKWKTKWSHKLYDRQSRYH</sequence>
<reference evidence="1 2" key="2">
    <citation type="journal article" date="2008" name="Int. J. Syst. Evol. Microbiol.">
        <title>Methanocella paludicola gen. nov., sp. nov., a methane-producing archaeon, the first isolate of the lineage 'Rice Cluster I', and proposal of the new archaeal order Methanocellales ord. nov.</title>
        <authorList>
            <person name="Sakai S."/>
            <person name="Imachi H."/>
            <person name="Hanada S."/>
            <person name="Ohashi A."/>
            <person name="Harada H."/>
            <person name="Kamagata Y."/>
        </authorList>
    </citation>
    <scope>NUCLEOTIDE SEQUENCE [LARGE SCALE GENOMIC DNA]</scope>
    <source>
        <strain evidence="2">DSM 17711 / JCM 13418 / NBRC 101707 / SANAE</strain>
    </source>
</reference>
<dbReference type="InParanoid" id="D1YUM7"/>
<reference evidence="1 2" key="1">
    <citation type="journal article" date="2007" name="Appl. Environ. Microbiol.">
        <title>Isolation of key methanogens for global methane emission from rice paddy fields: a novel isolate affiliated with the clone cluster rice cluster I.</title>
        <authorList>
            <person name="Sakai S."/>
            <person name="Imachi H."/>
            <person name="Sekiguchi Y."/>
            <person name="Ohashi A."/>
            <person name="Harada H."/>
            <person name="Kamagata Y."/>
        </authorList>
    </citation>
    <scope>NUCLEOTIDE SEQUENCE [LARGE SCALE GENOMIC DNA]</scope>
    <source>
        <strain evidence="2">DSM 17711 / JCM 13418 / NBRC 101707 / SANAE</strain>
    </source>
</reference>
<evidence type="ECO:0000313" key="1">
    <source>
        <dbReference type="EMBL" id="BAI60149.1"/>
    </source>
</evidence>
<dbReference type="eggNOG" id="arCOG11023">
    <property type="taxonomic scope" value="Archaea"/>
</dbReference>
<dbReference type="OrthoDB" id="145270at2157"/>
<dbReference type="AlphaFoldDB" id="D1YUM7"/>
<dbReference type="KEGG" id="mpd:MCP_0077"/>
<dbReference type="Proteomes" id="UP000001882">
    <property type="component" value="Chromosome"/>
</dbReference>
<gene>
    <name evidence="1" type="ordered locus">MCP_0077</name>
</gene>
<reference evidence="2" key="3">
    <citation type="journal article" date="2011" name="PLoS ONE">
        <title>Genome sequence of a mesophilic hydrogenotrophic methanogen Methanocella paludicola, the first cultivated representative of the order Methanocellales.</title>
        <authorList>
            <person name="Sakai S."/>
            <person name="Takaki Y."/>
            <person name="Shimamura S."/>
            <person name="Sekine M."/>
            <person name="Tajima T."/>
            <person name="Kosugi H."/>
            <person name="Ichikawa N."/>
            <person name="Tasumi E."/>
            <person name="Hiraki A.T."/>
            <person name="Shimizu A."/>
            <person name="Kato Y."/>
            <person name="Nishiko R."/>
            <person name="Mori K."/>
            <person name="Fujita N."/>
            <person name="Imachi H."/>
            <person name="Takai K."/>
        </authorList>
    </citation>
    <scope>NUCLEOTIDE SEQUENCE [LARGE SCALE GENOMIC DNA]</scope>
    <source>
        <strain evidence="2">DSM 17711 / JCM 13418 / NBRC 101707 / SANAE</strain>
    </source>
</reference>
<organism evidence="1 2">
    <name type="scientific">Methanocella paludicola (strain DSM 17711 / JCM 13418 / NBRC 101707 / SANAE)</name>
    <dbReference type="NCBI Taxonomy" id="304371"/>
    <lineage>
        <taxon>Archaea</taxon>
        <taxon>Methanobacteriati</taxon>
        <taxon>Methanobacteriota</taxon>
        <taxon>Stenosarchaea group</taxon>
        <taxon>Methanomicrobia</taxon>
        <taxon>Methanocellales</taxon>
        <taxon>Methanocellaceae</taxon>
        <taxon>Methanocella</taxon>
    </lineage>
</organism>
<name>D1YUM7_METPS</name>
<evidence type="ECO:0000313" key="2">
    <source>
        <dbReference type="Proteomes" id="UP000001882"/>
    </source>
</evidence>
<protein>
    <submittedName>
        <fullName evidence="1">Uncharacterized protein</fullName>
    </submittedName>
</protein>
<accession>D1YUM7</accession>
<proteinExistence type="predicted"/>
<keyword evidence="2" id="KW-1185">Reference proteome</keyword>
<dbReference type="RefSeq" id="WP_012898829.1">
    <property type="nucleotide sequence ID" value="NC_013665.1"/>
</dbReference>
<dbReference type="EMBL" id="AP011532">
    <property type="protein sequence ID" value="BAI60149.1"/>
    <property type="molecule type" value="Genomic_DNA"/>
</dbReference>
<dbReference type="STRING" id="304371.MCP_0077"/>